<sequence>MSLRVARPLVAANLRDIDTETAYVVSAIALDETTSQKAVES</sequence>
<dbReference type="PATRIC" id="fig|888808.3.peg.1246"/>
<protein>
    <submittedName>
        <fullName evidence="1">Uncharacterized protein</fullName>
    </submittedName>
</protein>
<dbReference type="AlphaFoldDB" id="F3UXN6"/>
<organism evidence="1 2">
    <name type="scientific">Streptococcus sanguinis SK49</name>
    <dbReference type="NCBI Taxonomy" id="888808"/>
    <lineage>
        <taxon>Bacteria</taxon>
        <taxon>Bacillati</taxon>
        <taxon>Bacillota</taxon>
        <taxon>Bacilli</taxon>
        <taxon>Lactobacillales</taxon>
        <taxon>Streptococcaceae</taxon>
        <taxon>Streptococcus</taxon>
    </lineage>
</organism>
<dbReference type="HOGENOM" id="CLU_204036_1_0_9"/>
<dbReference type="RefSeq" id="WP_002933716.1">
    <property type="nucleotide sequence ID" value="NZ_GL890985.1"/>
</dbReference>
<name>F3UXN6_STRSA</name>
<evidence type="ECO:0000313" key="2">
    <source>
        <dbReference type="Proteomes" id="UP000006459"/>
    </source>
</evidence>
<dbReference type="Proteomes" id="UP000006459">
    <property type="component" value="Unassembled WGS sequence"/>
</dbReference>
<proteinExistence type="predicted"/>
<comment type="caution">
    <text evidence="1">The sequence shown here is derived from an EMBL/GenBank/DDBJ whole genome shotgun (WGS) entry which is preliminary data.</text>
</comment>
<reference evidence="1 2" key="1">
    <citation type="submission" date="2011-03" db="EMBL/GenBank/DDBJ databases">
        <authorList>
            <person name="Muzny D."/>
            <person name="Qin X."/>
            <person name="Deng J."/>
            <person name="Jiang H."/>
            <person name="Liu Y."/>
            <person name="Qu J."/>
            <person name="Song X.-Z."/>
            <person name="Zhang L."/>
            <person name="Thornton R."/>
            <person name="Coyle M."/>
            <person name="Francisco L."/>
            <person name="Jackson L."/>
            <person name="Javaid M."/>
            <person name="Korchina V."/>
            <person name="Kovar C."/>
            <person name="Mata R."/>
            <person name="Mathew T."/>
            <person name="Ngo R."/>
            <person name="Nguyen L."/>
            <person name="Nguyen N."/>
            <person name="Okwuonu G."/>
            <person name="Ongeri F."/>
            <person name="Pham C."/>
            <person name="Simmons D."/>
            <person name="Wilczek-Boney K."/>
            <person name="Hale W."/>
            <person name="Jakkamsetti A."/>
            <person name="Pham P."/>
            <person name="Ruth R."/>
            <person name="San Lucas F."/>
            <person name="Warren J."/>
            <person name="Zhang J."/>
            <person name="Zhao Z."/>
            <person name="Zhou C."/>
            <person name="Zhu D."/>
            <person name="Lee S."/>
            <person name="Bess C."/>
            <person name="Blankenburg K."/>
            <person name="Forbes L."/>
            <person name="Fu Q."/>
            <person name="Gubbala S."/>
            <person name="Hirani K."/>
            <person name="Jayaseelan J.C."/>
            <person name="Lara F."/>
            <person name="Munidasa M."/>
            <person name="Palculict T."/>
            <person name="Patil S."/>
            <person name="Pu L.-L."/>
            <person name="Saada N."/>
            <person name="Tang L."/>
            <person name="Weissenberger G."/>
            <person name="Zhu Y."/>
            <person name="Hemphill L."/>
            <person name="Shang Y."/>
            <person name="Youmans B."/>
            <person name="Ayvaz T."/>
            <person name="Ross M."/>
            <person name="Santibanez J."/>
            <person name="Aqrawi P."/>
            <person name="Gross S."/>
            <person name="Joshi V."/>
            <person name="Fowler G."/>
            <person name="Nazareth L."/>
            <person name="Reid J."/>
            <person name="Worley K."/>
            <person name="Petrosino J."/>
            <person name="Highlander S."/>
            <person name="Gibbs R."/>
        </authorList>
    </citation>
    <scope>NUCLEOTIDE SEQUENCE [LARGE SCALE GENOMIC DNA]</scope>
    <source>
        <strain evidence="1 2">SK49</strain>
    </source>
</reference>
<gene>
    <name evidence="1" type="ORF">HMPREF9380_1275</name>
</gene>
<accession>F3UXN6</accession>
<dbReference type="EMBL" id="AFFO01000009">
    <property type="protein sequence ID" value="EGJ38675.1"/>
    <property type="molecule type" value="Genomic_DNA"/>
</dbReference>
<dbReference type="eggNOG" id="ENOG5030CSD">
    <property type="taxonomic scope" value="Bacteria"/>
</dbReference>
<evidence type="ECO:0000313" key="1">
    <source>
        <dbReference type="EMBL" id="EGJ38675.1"/>
    </source>
</evidence>